<protein>
    <submittedName>
        <fullName evidence="1">Uncharacterized protein</fullName>
    </submittedName>
</protein>
<sequence>MCYMLFQVDILEPKMISASNVNYLSTTRHHLLHLDSLDMMGQIHTEPRFDELKLRPTRIFMFLSYNSSVQNIRTVFPFVAVCLFNDLSRVIRSCTSAFAHLKMAGTFEIPNETMCISKSLSNLGTSEFGVTGSTYWLHNVIDKLQDYL</sequence>
<dbReference type="EMBL" id="ADBV01016576">
    <property type="protein sequence ID" value="EJW72253.1"/>
    <property type="molecule type" value="Genomic_DNA"/>
</dbReference>
<organism evidence="1 2">
    <name type="scientific">Wuchereria bancrofti</name>
    <dbReference type="NCBI Taxonomy" id="6293"/>
    <lineage>
        <taxon>Eukaryota</taxon>
        <taxon>Metazoa</taxon>
        <taxon>Ecdysozoa</taxon>
        <taxon>Nematoda</taxon>
        <taxon>Chromadorea</taxon>
        <taxon>Rhabditida</taxon>
        <taxon>Spirurina</taxon>
        <taxon>Spiruromorpha</taxon>
        <taxon>Filarioidea</taxon>
        <taxon>Onchocercidae</taxon>
        <taxon>Wuchereria</taxon>
    </lineage>
</organism>
<evidence type="ECO:0000313" key="1">
    <source>
        <dbReference type="EMBL" id="EJW72253.1"/>
    </source>
</evidence>
<evidence type="ECO:0000313" key="2">
    <source>
        <dbReference type="Proteomes" id="UP000004810"/>
    </source>
</evidence>
<name>J9DRI0_WUCBA</name>
<comment type="caution">
    <text evidence="1">The sequence shown here is derived from an EMBL/GenBank/DDBJ whole genome shotgun (WGS) entry which is preliminary data.</text>
</comment>
<accession>J9DRI0</accession>
<dbReference type="AlphaFoldDB" id="J9DRI0"/>
<reference evidence="2" key="1">
    <citation type="submission" date="2012-08" db="EMBL/GenBank/DDBJ databases">
        <title>The Genome Sequence of Wuchereria bancrofti.</title>
        <authorList>
            <person name="Nutman T.B."/>
            <person name="Fink D.L."/>
            <person name="Russ C."/>
            <person name="Young S."/>
            <person name="Zeng Q."/>
            <person name="Koehrsen M."/>
            <person name="Alvarado L."/>
            <person name="Berlin A."/>
            <person name="Chapman S.B."/>
            <person name="Chen Z."/>
            <person name="Freedman E."/>
            <person name="Gellesch M."/>
            <person name="Goldberg J."/>
            <person name="Griggs A."/>
            <person name="Gujja S."/>
            <person name="Heilman E.R."/>
            <person name="Heiman D."/>
            <person name="Hepburn T."/>
            <person name="Howarth C."/>
            <person name="Jen D."/>
            <person name="Larson L."/>
            <person name="Lewis B."/>
            <person name="Mehta T."/>
            <person name="Park D."/>
            <person name="Pearson M."/>
            <person name="Roberts A."/>
            <person name="Saif S."/>
            <person name="Shea T."/>
            <person name="Shenoy N."/>
            <person name="Sisk P."/>
            <person name="Stolte C."/>
            <person name="Sykes S."/>
            <person name="Walk T."/>
            <person name="White J."/>
            <person name="Yandava C."/>
            <person name="Haas B."/>
            <person name="Henn M.R."/>
            <person name="Nusbaum C."/>
            <person name="Birren B."/>
        </authorList>
    </citation>
    <scope>NUCLEOTIDE SEQUENCE [LARGE SCALE GENOMIC DNA]</scope>
    <source>
        <strain evidence="2">NA</strain>
    </source>
</reference>
<proteinExistence type="predicted"/>
<feature type="non-terminal residue" evidence="1">
    <location>
        <position position="148"/>
    </location>
</feature>
<gene>
    <name evidence="1" type="ORF">WUBG_16840</name>
</gene>
<dbReference type="Proteomes" id="UP000004810">
    <property type="component" value="Unassembled WGS sequence"/>
</dbReference>